<feature type="transmembrane region" description="Helical" evidence="1">
    <location>
        <begin position="105"/>
        <end position="129"/>
    </location>
</feature>
<evidence type="ECO:0000313" key="3">
    <source>
        <dbReference type="Proteomes" id="UP001237642"/>
    </source>
</evidence>
<comment type="caution">
    <text evidence="2">The sequence shown here is derived from an EMBL/GenBank/DDBJ whole genome shotgun (WGS) entry which is preliminary data.</text>
</comment>
<keyword evidence="1" id="KW-1133">Transmembrane helix</keyword>
<gene>
    <name evidence="2" type="ORF">POM88_053788</name>
</gene>
<accession>A0AAD8GPG3</accession>
<sequence length="218" mass="24200">MASSLTIHITPQTPRTSRLHHIPGVYMIKLYLPNKTNQFHFRPLCCVSGGDQNAHDFLSSQNDGANIEGEKNASPKQAALTSTDYMLFGMLHDNRMLEKLRRYGLSGLLSYGLLNTAYYLFTFLIVWFYVVPAPGKLGYLPAVERFFKLLAMVWAGSQVTKLIRAAGALALAPFVEKGLSWFTVKFKFQSEGKAFMAIVGCCFGLALALFLFVTLLGA</sequence>
<reference evidence="2" key="1">
    <citation type="submission" date="2023-02" db="EMBL/GenBank/DDBJ databases">
        <title>Genome of toxic invasive species Heracleum sosnowskyi carries increased number of genes despite the absence of recent whole-genome duplications.</title>
        <authorList>
            <person name="Schelkunov M."/>
            <person name="Shtratnikova V."/>
            <person name="Makarenko M."/>
            <person name="Klepikova A."/>
            <person name="Omelchenko D."/>
            <person name="Novikova G."/>
            <person name="Obukhova E."/>
            <person name="Bogdanov V."/>
            <person name="Penin A."/>
            <person name="Logacheva M."/>
        </authorList>
    </citation>
    <scope>NUCLEOTIDE SEQUENCE</scope>
    <source>
        <strain evidence="2">Hsosn_3</strain>
        <tissue evidence="2">Leaf</tissue>
    </source>
</reference>
<evidence type="ECO:0000256" key="1">
    <source>
        <dbReference type="SAM" id="Phobius"/>
    </source>
</evidence>
<keyword evidence="1" id="KW-0472">Membrane</keyword>
<dbReference type="EMBL" id="JAUIZM010000020">
    <property type="protein sequence ID" value="KAK1352074.1"/>
    <property type="molecule type" value="Genomic_DNA"/>
</dbReference>
<reference evidence="2" key="2">
    <citation type="submission" date="2023-05" db="EMBL/GenBank/DDBJ databases">
        <authorList>
            <person name="Schelkunov M.I."/>
        </authorList>
    </citation>
    <scope>NUCLEOTIDE SEQUENCE</scope>
    <source>
        <strain evidence="2">Hsosn_3</strain>
        <tissue evidence="2">Leaf</tissue>
    </source>
</reference>
<proteinExistence type="predicted"/>
<dbReference type="PANTHER" id="PTHR34370:SF2">
    <property type="entry name" value="GAG-POL POLYPROTEIN_RETROTRANSPOSON"/>
    <property type="match status" value="1"/>
</dbReference>
<evidence type="ECO:0000313" key="2">
    <source>
        <dbReference type="EMBL" id="KAK1352074.1"/>
    </source>
</evidence>
<dbReference type="PANTHER" id="PTHR34370">
    <property type="entry name" value="OS04G0600100 PROTEIN"/>
    <property type="match status" value="1"/>
</dbReference>
<organism evidence="2 3">
    <name type="scientific">Heracleum sosnowskyi</name>
    <dbReference type="NCBI Taxonomy" id="360622"/>
    <lineage>
        <taxon>Eukaryota</taxon>
        <taxon>Viridiplantae</taxon>
        <taxon>Streptophyta</taxon>
        <taxon>Embryophyta</taxon>
        <taxon>Tracheophyta</taxon>
        <taxon>Spermatophyta</taxon>
        <taxon>Magnoliopsida</taxon>
        <taxon>eudicotyledons</taxon>
        <taxon>Gunneridae</taxon>
        <taxon>Pentapetalae</taxon>
        <taxon>asterids</taxon>
        <taxon>campanulids</taxon>
        <taxon>Apiales</taxon>
        <taxon>Apiaceae</taxon>
        <taxon>Apioideae</taxon>
        <taxon>apioid superclade</taxon>
        <taxon>Tordylieae</taxon>
        <taxon>Tordyliinae</taxon>
        <taxon>Heracleum</taxon>
    </lineage>
</organism>
<feature type="transmembrane region" description="Helical" evidence="1">
    <location>
        <begin position="194"/>
        <end position="216"/>
    </location>
</feature>
<protein>
    <submittedName>
        <fullName evidence="2">Transcription factor</fullName>
    </submittedName>
</protein>
<dbReference type="Proteomes" id="UP001237642">
    <property type="component" value="Unassembled WGS sequence"/>
</dbReference>
<dbReference type="AlphaFoldDB" id="A0AAD8GPG3"/>
<name>A0AAD8GPG3_9APIA</name>
<keyword evidence="3" id="KW-1185">Reference proteome</keyword>
<keyword evidence="1" id="KW-0812">Transmembrane</keyword>